<proteinExistence type="predicted"/>
<evidence type="ECO:0000313" key="1">
    <source>
        <dbReference type="EMBL" id="KAL0011135.1"/>
    </source>
</evidence>
<protein>
    <submittedName>
        <fullName evidence="1">Uncharacterized protein</fullName>
    </submittedName>
</protein>
<gene>
    <name evidence="1" type="ORF">SO802_006243</name>
</gene>
<reference evidence="1 2" key="1">
    <citation type="submission" date="2024-01" db="EMBL/GenBank/DDBJ databases">
        <title>A telomere-to-telomere, gap-free genome of sweet tea (Lithocarpus litseifolius).</title>
        <authorList>
            <person name="Zhou J."/>
        </authorList>
    </citation>
    <scope>NUCLEOTIDE SEQUENCE [LARGE SCALE GENOMIC DNA]</scope>
    <source>
        <strain evidence="1">Zhou-2022a</strain>
        <tissue evidence="1">Leaf</tissue>
    </source>
</reference>
<dbReference type="EMBL" id="JAZDWU010000002">
    <property type="protein sequence ID" value="KAL0011135.1"/>
    <property type="molecule type" value="Genomic_DNA"/>
</dbReference>
<keyword evidence="2" id="KW-1185">Reference proteome</keyword>
<organism evidence="1 2">
    <name type="scientific">Lithocarpus litseifolius</name>
    <dbReference type="NCBI Taxonomy" id="425828"/>
    <lineage>
        <taxon>Eukaryota</taxon>
        <taxon>Viridiplantae</taxon>
        <taxon>Streptophyta</taxon>
        <taxon>Embryophyta</taxon>
        <taxon>Tracheophyta</taxon>
        <taxon>Spermatophyta</taxon>
        <taxon>Magnoliopsida</taxon>
        <taxon>eudicotyledons</taxon>
        <taxon>Gunneridae</taxon>
        <taxon>Pentapetalae</taxon>
        <taxon>rosids</taxon>
        <taxon>fabids</taxon>
        <taxon>Fagales</taxon>
        <taxon>Fagaceae</taxon>
        <taxon>Lithocarpus</taxon>
    </lineage>
</organism>
<evidence type="ECO:0000313" key="2">
    <source>
        <dbReference type="Proteomes" id="UP001459277"/>
    </source>
</evidence>
<name>A0AAW2DPA7_9ROSI</name>
<dbReference type="AlphaFoldDB" id="A0AAW2DPA7"/>
<comment type="caution">
    <text evidence="1">The sequence shown here is derived from an EMBL/GenBank/DDBJ whole genome shotgun (WGS) entry which is preliminary data.</text>
</comment>
<dbReference type="Proteomes" id="UP001459277">
    <property type="component" value="Unassembled WGS sequence"/>
</dbReference>
<sequence>MTLKHDGQWHWGRAILCRVGKSSVQPDVNMALSRMIAGPCEWRANVAKVNEITMVDGGAKAIHLASWIVLTIRGFPSPRQFQLSTLIGPDSAAKQPLSIRNYLPQFFPKYVYPP</sequence>
<accession>A0AAW2DPA7</accession>